<dbReference type="AlphaFoldDB" id="A0AAD5LQ61"/>
<sequence>MATRTSTRLATISANALNARPQIVPRAVTTTPSKAAHSRARRLNVQFASATATATTPRSTTTSVAAPPPRTPTRRSPKPPATPNSARRSTPRGVDRVLNGVVVMVDVRVGEDAQIDCSDVVARKLQQLGATIAKRYTPRLTHVVLSHLTPAWKEKIAKWQSGGAGIGAIGFGSSISSSGSMMKLHVVSQLSYCKYASNVEEHRR</sequence>
<feature type="compositionally biased region" description="Low complexity" evidence="1">
    <location>
        <begin position="48"/>
        <end position="65"/>
    </location>
</feature>
<reference evidence="2" key="1">
    <citation type="submission" date="2021-12" db="EMBL/GenBank/DDBJ databases">
        <title>Prjna785345.</title>
        <authorList>
            <person name="Rujirawat T."/>
            <person name="Krajaejun T."/>
        </authorList>
    </citation>
    <scope>NUCLEOTIDE SEQUENCE</scope>
    <source>
        <strain evidence="2">Pi057C3</strain>
    </source>
</reference>
<evidence type="ECO:0008006" key="4">
    <source>
        <dbReference type="Google" id="ProtNLM"/>
    </source>
</evidence>
<accession>A0AAD5LQ61</accession>
<name>A0AAD5LQ61_PYTIN</name>
<keyword evidence="3" id="KW-1185">Reference proteome</keyword>
<dbReference type="EMBL" id="JAKCXM010002520">
    <property type="protein sequence ID" value="KAJ0390164.1"/>
    <property type="molecule type" value="Genomic_DNA"/>
</dbReference>
<evidence type="ECO:0000256" key="1">
    <source>
        <dbReference type="SAM" id="MobiDB-lite"/>
    </source>
</evidence>
<organism evidence="2 3">
    <name type="scientific">Pythium insidiosum</name>
    <name type="common">Pythiosis disease agent</name>
    <dbReference type="NCBI Taxonomy" id="114742"/>
    <lineage>
        <taxon>Eukaryota</taxon>
        <taxon>Sar</taxon>
        <taxon>Stramenopiles</taxon>
        <taxon>Oomycota</taxon>
        <taxon>Peronosporomycetes</taxon>
        <taxon>Pythiales</taxon>
        <taxon>Pythiaceae</taxon>
        <taxon>Pythium</taxon>
    </lineage>
</organism>
<evidence type="ECO:0000313" key="2">
    <source>
        <dbReference type="EMBL" id="KAJ0390164.1"/>
    </source>
</evidence>
<comment type="caution">
    <text evidence="2">The sequence shown here is derived from an EMBL/GenBank/DDBJ whole genome shotgun (WGS) entry which is preliminary data.</text>
</comment>
<gene>
    <name evidence="2" type="ORF">P43SY_010637</name>
</gene>
<proteinExistence type="predicted"/>
<dbReference type="InterPro" id="IPR036420">
    <property type="entry name" value="BRCT_dom_sf"/>
</dbReference>
<dbReference type="Proteomes" id="UP001209570">
    <property type="component" value="Unassembled WGS sequence"/>
</dbReference>
<dbReference type="Gene3D" id="3.40.50.10190">
    <property type="entry name" value="BRCT domain"/>
    <property type="match status" value="1"/>
</dbReference>
<evidence type="ECO:0000313" key="3">
    <source>
        <dbReference type="Proteomes" id="UP001209570"/>
    </source>
</evidence>
<protein>
    <recommendedName>
        <fullName evidence="4">BRCT domain-containing protein</fullName>
    </recommendedName>
</protein>
<feature type="region of interest" description="Disordered" evidence="1">
    <location>
        <begin position="47"/>
        <end position="93"/>
    </location>
</feature>